<evidence type="ECO:0000256" key="1">
    <source>
        <dbReference type="SAM" id="MobiDB-lite"/>
    </source>
</evidence>
<protein>
    <submittedName>
        <fullName evidence="3">Mitochondrial import inner membrane translocase subunit Tim8</fullName>
    </submittedName>
</protein>
<gene>
    <name evidence="3" type="primary">Tim8</name>
    <name evidence="3" type="ORF">Anas_10023</name>
</gene>
<dbReference type="Gene3D" id="1.10.287.810">
    <property type="entry name" value="Mitochondrial import inner membrane translocase subunit tim13 like domains"/>
    <property type="match status" value="1"/>
</dbReference>
<reference evidence="3 4" key="1">
    <citation type="journal article" date="2019" name="PLoS Biol.">
        <title>Sex chromosomes control vertical transmission of feminizing Wolbachia symbionts in an isopod.</title>
        <authorList>
            <person name="Becking T."/>
            <person name="Chebbi M.A."/>
            <person name="Giraud I."/>
            <person name="Moumen B."/>
            <person name="Laverre T."/>
            <person name="Caubet Y."/>
            <person name="Peccoud J."/>
            <person name="Gilbert C."/>
            <person name="Cordaux R."/>
        </authorList>
    </citation>
    <scope>NUCLEOTIDE SEQUENCE [LARGE SCALE GENOMIC DNA]</scope>
    <source>
        <strain evidence="3">ANa2</strain>
        <tissue evidence="3">Whole body excluding digestive tract and cuticle</tissue>
    </source>
</reference>
<evidence type="ECO:0000259" key="2">
    <source>
        <dbReference type="Pfam" id="PF02953"/>
    </source>
</evidence>
<sequence length="248" mass="27891">LNCNSSLILRGESENVWKETNQNKLEQTLDTQEELFNKFKQLWYQEYLLSLRESMSKIYELSWDNIIKISGQIAHHSINNLYPLEMSLSHEKTSPQDLTINKAVPINDKDRSELVELKSMGWLWGSSDSESTDPSSFSTDTSFSSNYDSSSYGDSLSSGSGLDSGSSGRAGDAELQQFIAKEQQKAQLQAMIHRMNEMCWDTCVGTPESKLNSRTETCISNCVERFIDSSLFITNRFAQLLSKSGGGM</sequence>
<evidence type="ECO:0000313" key="4">
    <source>
        <dbReference type="Proteomes" id="UP000326759"/>
    </source>
</evidence>
<feature type="non-terminal residue" evidence="3">
    <location>
        <position position="1"/>
    </location>
</feature>
<keyword evidence="4" id="KW-1185">Reference proteome</keyword>
<dbReference type="EMBL" id="SEYY01023910">
    <property type="protein sequence ID" value="KAB7494545.1"/>
    <property type="molecule type" value="Genomic_DNA"/>
</dbReference>
<proteinExistence type="predicted"/>
<organism evidence="3 4">
    <name type="scientific">Armadillidium nasatum</name>
    <dbReference type="NCBI Taxonomy" id="96803"/>
    <lineage>
        <taxon>Eukaryota</taxon>
        <taxon>Metazoa</taxon>
        <taxon>Ecdysozoa</taxon>
        <taxon>Arthropoda</taxon>
        <taxon>Crustacea</taxon>
        <taxon>Multicrustacea</taxon>
        <taxon>Malacostraca</taxon>
        <taxon>Eumalacostraca</taxon>
        <taxon>Peracarida</taxon>
        <taxon>Isopoda</taxon>
        <taxon>Oniscidea</taxon>
        <taxon>Crinocheta</taxon>
        <taxon>Armadillidiidae</taxon>
        <taxon>Armadillidium</taxon>
    </lineage>
</organism>
<dbReference type="InterPro" id="IPR004217">
    <property type="entry name" value="Tim10-like"/>
</dbReference>
<accession>A0A5N5SKD9</accession>
<feature type="domain" description="Tim10-like" evidence="2">
    <location>
        <begin position="177"/>
        <end position="239"/>
    </location>
</feature>
<name>A0A5N5SKD9_9CRUS</name>
<dbReference type="Pfam" id="PF02953">
    <property type="entry name" value="zf-Tim10_DDP"/>
    <property type="match status" value="1"/>
</dbReference>
<dbReference type="InterPro" id="IPR035427">
    <property type="entry name" value="Tim10-like_dom_sf"/>
</dbReference>
<evidence type="ECO:0000313" key="3">
    <source>
        <dbReference type="EMBL" id="KAB7494545.1"/>
    </source>
</evidence>
<feature type="region of interest" description="Disordered" evidence="1">
    <location>
        <begin position="126"/>
        <end position="147"/>
    </location>
</feature>
<dbReference type="AlphaFoldDB" id="A0A5N5SKD9"/>
<comment type="caution">
    <text evidence="3">The sequence shown here is derived from an EMBL/GenBank/DDBJ whole genome shotgun (WGS) entry which is preliminary data.</text>
</comment>
<dbReference type="OrthoDB" id="344165at2759"/>
<dbReference type="SUPFAM" id="SSF144122">
    <property type="entry name" value="Tim10-like"/>
    <property type="match status" value="1"/>
</dbReference>
<dbReference type="Proteomes" id="UP000326759">
    <property type="component" value="Unassembled WGS sequence"/>
</dbReference>